<evidence type="ECO:0000256" key="10">
    <source>
        <dbReference type="ARBA" id="ARBA00060965"/>
    </source>
</evidence>
<dbReference type="PANTHER" id="PTHR11766:SF0">
    <property type="entry name" value="TYROSINE--TRNA LIGASE, MITOCHONDRIAL"/>
    <property type="match status" value="1"/>
</dbReference>
<dbReference type="InterPro" id="IPR002305">
    <property type="entry name" value="aa-tRNA-synth_Ic"/>
</dbReference>
<feature type="domain" description="Tyrosine--tRNA ligase SYY-like C-terminal" evidence="13">
    <location>
        <begin position="340"/>
        <end position="417"/>
    </location>
</feature>
<comment type="function">
    <text evidence="11">Catalyzes the attachment of tyrosine to tRNA(Tyr) in a two-step reaction: tyrosine is first activated by ATP to form Tyr-AMP and then transferred to the acceptor end of tRNA(Tyr).</text>
</comment>
<evidence type="ECO:0000256" key="1">
    <source>
        <dbReference type="ARBA" id="ARBA00004496"/>
    </source>
</evidence>
<dbReference type="Gene3D" id="3.40.50.620">
    <property type="entry name" value="HUPs"/>
    <property type="match status" value="1"/>
</dbReference>
<feature type="short sequence motif" description="'HIGH' region" evidence="11">
    <location>
        <begin position="52"/>
        <end position="61"/>
    </location>
</feature>
<dbReference type="HOGENOM" id="CLU_024003_0_3_9"/>
<keyword evidence="3 11" id="KW-0436">Ligase</keyword>
<dbReference type="GO" id="GO:0042803">
    <property type="term" value="F:protein homodimerization activity"/>
    <property type="evidence" value="ECO:0007669"/>
    <property type="project" value="UniProtKB-ARBA"/>
</dbReference>
<dbReference type="HAMAP" id="MF_02006">
    <property type="entry name" value="Tyr_tRNA_synth_type1"/>
    <property type="match status" value="1"/>
</dbReference>
<evidence type="ECO:0000256" key="12">
    <source>
        <dbReference type="PROSITE-ProRule" id="PRU00182"/>
    </source>
</evidence>
<comment type="subcellular location">
    <subcellularLocation>
        <location evidence="1 11">Cytoplasm</location>
    </subcellularLocation>
</comment>
<dbReference type="EMBL" id="ACBZ01000020">
    <property type="protein sequence ID" value="EEG50504.1"/>
    <property type="molecule type" value="Genomic_DNA"/>
</dbReference>
<dbReference type="GO" id="GO:0005829">
    <property type="term" value="C:cytosol"/>
    <property type="evidence" value="ECO:0007669"/>
    <property type="project" value="TreeGrafter"/>
</dbReference>
<dbReference type="FunFam" id="3.40.50.620:FF:000008">
    <property type="entry name" value="Tyrosine--tRNA ligase"/>
    <property type="match status" value="1"/>
</dbReference>
<feature type="binding site" evidence="11">
    <location>
        <position position="243"/>
    </location>
    <ligand>
        <name>ATP</name>
        <dbReference type="ChEBI" id="CHEBI:30616"/>
    </ligand>
</feature>
<evidence type="ECO:0000256" key="8">
    <source>
        <dbReference type="ARBA" id="ARBA00023146"/>
    </source>
</evidence>
<comment type="subunit">
    <text evidence="11">Homodimer.</text>
</comment>
<dbReference type="Pfam" id="PF00579">
    <property type="entry name" value="tRNA-synt_1b"/>
    <property type="match status" value="1"/>
</dbReference>
<proteinExistence type="inferred from homology"/>
<dbReference type="GO" id="GO:0006437">
    <property type="term" value="P:tyrosyl-tRNA aminoacylation"/>
    <property type="evidence" value="ECO:0007669"/>
    <property type="project" value="UniProtKB-UniRule"/>
</dbReference>
<dbReference type="NCBIfam" id="TIGR00234">
    <property type="entry name" value="tyrS"/>
    <property type="match status" value="1"/>
</dbReference>
<dbReference type="GO" id="GO:0005524">
    <property type="term" value="F:ATP binding"/>
    <property type="evidence" value="ECO:0007669"/>
    <property type="project" value="UniProtKB-UniRule"/>
</dbReference>
<protein>
    <recommendedName>
        <fullName evidence="11">Tyrosine--tRNA ligase</fullName>
        <ecNumber evidence="11">6.1.1.1</ecNumber>
    </recommendedName>
    <alternativeName>
        <fullName evidence="11">Tyrosyl-tRNA synthetase</fullName>
        <shortName evidence="11">TyrRS</shortName>
    </alternativeName>
</protein>
<dbReference type="SUPFAM" id="SSF52374">
    <property type="entry name" value="Nucleotidylyl transferase"/>
    <property type="match status" value="1"/>
</dbReference>
<gene>
    <name evidence="11" type="primary">tyrS</name>
    <name evidence="14" type="ORF">RUMHYD_00568</name>
</gene>
<evidence type="ECO:0000256" key="3">
    <source>
        <dbReference type="ARBA" id="ARBA00022598"/>
    </source>
</evidence>
<feature type="short sequence motif" description="'KMSKS' region" evidence="11">
    <location>
        <begin position="240"/>
        <end position="244"/>
    </location>
</feature>
<accession>C0CIA4</accession>
<dbReference type="SUPFAM" id="SSF55174">
    <property type="entry name" value="Alpha-L RNA-binding motif"/>
    <property type="match status" value="1"/>
</dbReference>
<evidence type="ECO:0000256" key="9">
    <source>
        <dbReference type="ARBA" id="ARBA00048248"/>
    </source>
</evidence>
<dbReference type="InterPro" id="IPR002307">
    <property type="entry name" value="Tyr-tRNA-ligase"/>
</dbReference>
<keyword evidence="8 11" id="KW-0030">Aminoacyl-tRNA synthetase</keyword>
<dbReference type="InterPro" id="IPR024107">
    <property type="entry name" value="Tyr-tRNA-ligase_bac_1"/>
</dbReference>
<dbReference type="GO" id="GO:0003723">
    <property type="term" value="F:RNA binding"/>
    <property type="evidence" value="ECO:0007669"/>
    <property type="project" value="UniProtKB-KW"/>
</dbReference>
<dbReference type="CDD" id="cd00165">
    <property type="entry name" value="S4"/>
    <property type="match status" value="1"/>
</dbReference>
<dbReference type="PROSITE" id="PS50889">
    <property type="entry name" value="S4"/>
    <property type="match status" value="1"/>
</dbReference>
<dbReference type="InterPro" id="IPR001412">
    <property type="entry name" value="aa-tRNA-synth_I_CS"/>
</dbReference>
<dbReference type="InterPro" id="IPR054608">
    <property type="entry name" value="SYY-like_C"/>
</dbReference>
<evidence type="ECO:0000256" key="5">
    <source>
        <dbReference type="ARBA" id="ARBA00022840"/>
    </source>
</evidence>
<comment type="similarity">
    <text evidence="10 11">Belongs to the class-I aminoacyl-tRNA synthetase family. TyrS type 1 subfamily.</text>
</comment>
<feature type="binding site" evidence="11">
    <location>
        <position position="47"/>
    </location>
    <ligand>
        <name>L-tyrosine</name>
        <dbReference type="ChEBI" id="CHEBI:58315"/>
    </ligand>
</feature>
<evidence type="ECO:0000313" key="15">
    <source>
        <dbReference type="Proteomes" id="UP000003100"/>
    </source>
</evidence>
<evidence type="ECO:0000256" key="7">
    <source>
        <dbReference type="ARBA" id="ARBA00022917"/>
    </source>
</evidence>
<feature type="binding site" evidence="11">
    <location>
        <position position="180"/>
    </location>
    <ligand>
        <name>L-tyrosine</name>
        <dbReference type="ChEBI" id="CHEBI:58315"/>
    </ligand>
</feature>
<comment type="catalytic activity">
    <reaction evidence="9 11">
        <text>tRNA(Tyr) + L-tyrosine + ATP = L-tyrosyl-tRNA(Tyr) + AMP + diphosphate + H(+)</text>
        <dbReference type="Rhea" id="RHEA:10220"/>
        <dbReference type="Rhea" id="RHEA-COMP:9706"/>
        <dbReference type="Rhea" id="RHEA-COMP:9707"/>
        <dbReference type="ChEBI" id="CHEBI:15378"/>
        <dbReference type="ChEBI" id="CHEBI:30616"/>
        <dbReference type="ChEBI" id="CHEBI:33019"/>
        <dbReference type="ChEBI" id="CHEBI:58315"/>
        <dbReference type="ChEBI" id="CHEBI:78442"/>
        <dbReference type="ChEBI" id="CHEBI:78536"/>
        <dbReference type="ChEBI" id="CHEBI:456215"/>
        <dbReference type="EC" id="6.1.1.1"/>
    </reaction>
</comment>
<dbReference type="PRINTS" id="PR01040">
    <property type="entry name" value="TRNASYNTHTYR"/>
</dbReference>
<dbReference type="Proteomes" id="UP000003100">
    <property type="component" value="Unassembled WGS sequence"/>
</dbReference>
<keyword evidence="7 11" id="KW-0648">Protein biosynthesis</keyword>
<feature type="binding site" evidence="11">
    <location>
        <position position="184"/>
    </location>
    <ligand>
        <name>L-tyrosine</name>
        <dbReference type="ChEBI" id="CHEBI:58315"/>
    </ligand>
</feature>
<evidence type="ECO:0000313" key="14">
    <source>
        <dbReference type="EMBL" id="EEG50504.1"/>
    </source>
</evidence>
<dbReference type="FunFam" id="1.10.240.10:FF:000001">
    <property type="entry name" value="Tyrosine--tRNA ligase"/>
    <property type="match status" value="1"/>
</dbReference>
<organism evidence="14 15">
    <name type="scientific">Blautia hydrogenotrophica (strain DSM 10507 / JCM 14656 / S5a33)</name>
    <name type="common">Ruminococcus hydrogenotrophicus</name>
    <dbReference type="NCBI Taxonomy" id="476272"/>
    <lineage>
        <taxon>Bacteria</taxon>
        <taxon>Bacillati</taxon>
        <taxon>Bacillota</taxon>
        <taxon>Clostridia</taxon>
        <taxon>Lachnospirales</taxon>
        <taxon>Lachnospiraceae</taxon>
        <taxon>Blautia</taxon>
    </lineage>
</organism>
<sequence>MPTLFLKVKEEYIMKIYEELQARGLIAQVTDEKEIRELVNAGKATFYIGFDPTADSLHVGHFMALCLMKRLQMAGNRPIALLGGGTGMVGDPSGRTDMRPMMTVDTINHNIECFKKQMSRFIEFGEGKAIMVNNADWLLDLNYVELLREVGAHFSVNRMLAAECYKQRMKEGLSFFEFNYMIMQSYDFYRLFLDHGCQMQFGGDDQWSNMLAGTELIRRKLGENAYAMTQTLLLNSEGKKMGKTQSGAVWLDPDKTTPFEFYQYWRNVDDADVLHCLRLLTFLPLEQIDEMDKWEGSQLNQAKEILAHELTALVHGEDEAQKAEAGAKALFTGSGDSEHIPTVELSEEDLTDGEIDIISLLIKAELVGTRNEGRRAITPNTCVTIDGEKIADIKYQVKKEALEGDGILVGKGKKSFKKVCVK</sequence>
<dbReference type="Pfam" id="PF22421">
    <property type="entry name" value="SYY_C-terminal"/>
    <property type="match status" value="1"/>
</dbReference>
<dbReference type="InterPro" id="IPR014729">
    <property type="entry name" value="Rossmann-like_a/b/a_fold"/>
</dbReference>
<keyword evidence="5 11" id="KW-0067">ATP-binding</keyword>
<dbReference type="eggNOG" id="COG0162">
    <property type="taxonomic scope" value="Bacteria"/>
</dbReference>
<dbReference type="PROSITE" id="PS00178">
    <property type="entry name" value="AA_TRNA_LIGASE_I"/>
    <property type="match status" value="1"/>
</dbReference>
<keyword evidence="6 12" id="KW-0694">RNA-binding</keyword>
<dbReference type="InterPro" id="IPR036986">
    <property type="entry name" value="S4_RNA-bd_sf"/>
</dbReference>
<dbReference type="Gene3D" id="3.10.290.10">
    <property type="entry name" value="RNA-binding S4 domain"/>
    <property type="match status" value="1"/>
</dbReference>
<dbReference type="EC" id="6.1.1.1" evidence="11"/>
<dbReference type="GO" id="GO:0004831">
    <property type="term" value="F:tyrosine-tRNA ligase activity"/>
    <property type="evidence" value="ECO:0007669"/>
    <property type="project" value="UniProtKB-UniRule"/>
</dbReference>
<evidence type="ECO:0000256" key="11">
    <source>
        <dbReference type="HAMAP-Rule" id="MF_02006"/>
    </source>
</evidence>
<reference evidence="14 15" key="2">
    <citation type="submission" date="2009-02" db="EMBL/GenBank/DDBJ databases">
        <title>Draft genome sequence of Blautia hydrogenotrophica DSM 10507 (Ruminococcus hydrogenotrophicus DSM 10507).</title>
        <authorList>
            <person name="Sudarsanam P."/>
            <person name="Ley R."/>
            <person name="Guruge J."/>
            <person name="Turnbaugh P.J."/>
            <person name="Mahowald M."/>
            <person name="Liep D."/>
            <person name="Gordon J."/>
        </authorList>
    </citation>
    <scope>NUCLEOTIDE SEQUENCE [LARGE SCALE GENOMIC DNA]</scope>
    <source>
        <strain evidence="15">DSM 10507 / JCM 14656 / S5a33</strain>
    </source>
</reference>
<dbReference type="InterPro" id="IPR024088">
    <property type="entry name" value="Tyr-tRNA-ligase_bac-type"/>
</dbReference>
<evidence type="ECO:0000256" key="4">
    <source>
        <dbReference type="ARBA" id="ARBA00022741"/>
    </source>
</evidence>
<dbReference type="PATRIC" id="fig|476272.21.peg.3573"/>
<keyword evidence="2 11" id="KW-0963">Cytoplasm</keyword>
<evidence type="ECO:0000259" key="13">
    <source>
        <dbReference type="Pfam" id="PF22421"/>
    </source>
</evidence>
<keyword evidence="4 11" id="KW-0547">Nucleotide-binding</keyword>
<dbReference type="PANTHER" id="PTHR11766">
    <property type="entry name" value="TYROSYL-TRNA SYNTHETASE"/>
    <property type="match status" value="1"/>
</dbReference>
<dbReference type="AlphaFoldDB" id="C0CIA4"/>
<name>C0CIA4_BLAHS</name>
<keyword evidence="15" id="KW-1185">Reference proteome</keyword>
<evidence type="ECO:0000256" key="6">
    <source>
        <dbReference type="ARBA" id="ARBA00022884"/>
    </source>
</evidence>
<reference evidence="14 15" key="1">
    <citation type="submission" date="2009-01" db="EMBL/GenBank/DDBJ databases">
        <authorList>
            <person name="Fulton L."/>
            <person name="Clifton S."/>
            <person name="Fulton B."/>
            <person name="Xu J."/>
            <person name="Minx P."/>
            <person name="Pepin K.H."/>
            <person name="Johnson M."/>
            <person name="Bhonagiri V."/>
            <person name="Nash W.E."/>
            <person name="Mardis E.R."/>
            <person name="Wilson R.K."/>
        </authorList>
    </citation>
    <scope>NUCLEOTIDE SEQUENCE [LARGE SCALE GENOMIC DNA]</scope>
    <source>
        <strain evidence="15">DSM 10507 / JCM 14656 / S5a33</strain>
    </source>
</reference>
<evidence type="ECO:0000256" key="2">
    <source>
        <dbReference type="ARBA" id="ARBA00022490"/>
    </source>
</evidence>
<dbReference type="CDD" id="cd00805">
    <property type="entry name" value="TyrRS_core"/>
    <property type="match status" value="1"/>
</dbReference>
<dbReference type="Gene3D" id="1.10.240.10">
    <property type="entry name" value="Tyrosyl-Transfer RNA Synthetase"/>
    <property type="match status" value="1"/>
</dbReference>